<dbReference type="Proteomes" id="UP000441389">
    <property type="component" value="Unassembled WGS sequence"/>
</dbReference>
<dbReference type="CDD" id="cd09021">
    <property type="entry name" value="Aldose_epim_Ec_YphB"/>
    <property type="match status" value="1"/>
</dbReference>
<dbReference type="GO" id="GO:0005975">
    <property type="term" value="P:carbohydrate metabolic process"/>
    <property type="evidence" value="ECO:0007669"/>
    <property type="project" value="InterPro"/>
</dbReference>
<name>A0A6I4J148_9SPHN</name>
<dbReference type="GO" id="GO:0030246">
    <property type="term" value="F:carbohydrate binding"/>
    <property type="evidence" value="ECO:0007669"/>
    <property type="project" value="InterPro"/>
</dbReference>
<proteinExistence type="predicted"/>
<dbReference type="Gene3D" id="2.70.98.10">
    <property type="match status" value="1"/>
</dbReference>
<accession>A0A6I4J148</accession>
<dbReference type="SUPFAM" id="SSF74650">
    <property type="entry name" value="Galactose mutarotase-like"/>
    <property type="match status" value="1"/>
</dbReference>
<dbReference type="EMBL" id="WQMS01000009">
    <property type="protein sequence ID" value="MVO78057.1"/>
    <property type="molecule type" value="Genomic_DNA"/>
</dbReference>
<comment type="caution">
    <text evidence="1">The sequence shown here is derived from an EMBL/GenBank/DDBJ whole genome shotgun (WGS) entry which is preliminary data.</text>
</comment>
<gene>
    <name evidence="1" type="ORF">GON01_08930</name>
</gene>
<dbReference type="GO" id="GO:0016853">
    <property type="term" value="F:isomerase activity"/>
    <property type="evidence" value="ECO:0007669"/>
    <property type="project" value="InterPro"/>
</dbReference>
<protein>
    <submittedName>
        <fullName evidence="1">Aldose 1-epimerase</fullName>
    </submittedName>
</protein>
<dbReference type="InterPro" id="IPR008183">
    <property type="entry name" value="Aldose_1/G6P_1-epimerase"/>
</dbReference>
<sequence length="283" mass="30873">MIAIRAADYELVLAPGIGGAIASFTHGGAPVLRGADAPNSPLDCGCFPLVPYCNRIRGGRFDFRGRTVEIAPNMKGDPSPLHGQGWLGPWLVESQARDTACLFFAHKPGEWPWACEARQTFRLSEDGLDAEIECRNLSGEPMPCGLGFHPYYPCDSGTRIDTRVETVWEVDEKVLPTGTAPATGRYALGGTPACGRNLDNGYGGWDGEMRLTDGERVRRMTSPDARFFQIYSPPQGGLLAAEPVSHANAALNEPEDRWPDLGLRVLEPGQSMRLRMSLCVERL</sequence>
<reference evidence="1 2" key="1">
    <citation type="submission" date="2019-12" db="EMBL/GenBank/DDBJ databases">
        <authorList>
            <person name="Huq M.A."/>
        </authorList>
    </citation>
    <scope>NUCLEOTIDE SEQUENCE [LARGE SCALE GENOMIC DNA]</scope>
    <source>
        <strain evidence="1 2">MAH-20</strain>
    </source>
</reference>
<dbReference type="Pfam" id="PF01263">
    <property type="entry name" value="Aldose_epim"/>
    <property type="match status" value="1"/>
</dbReference>
<keyword evidence="2" id="KW-1185">Reference proteome</keyword>
<dbReference type="RefSeq" id="WP_157027020.1">
    <property type="nucleotide sequence ID" value="NZ_WQMS01000009.1"/>
</dbReference>
<dbReference type="AlphaFoldDB" id="A0A6I4J148"/>
<dbReference type="InterPro" id="IPR011013">
    <property type="entry name" value="Gal_mutarotase_sf_dom"/>
</dbReference>
<dbReference type="InterPro" id="IPR014718">
    <property type="entry name" value="GH-type_carb-bd"/>
</dbReference>
<evidence type="ECO:0000313" key="1">
    <source>
        <dbReference type="EMBL" id="MVO78057.1"/>
    </source>
</evidence>
<organism evidence="1 2">
    <name type="scientific">Sphingomonas horti</name>
    <dbReference type="NCBI Taxonomy" id="2682842"/>
    <lineage>
        <taxon>Bacteria</taxon>
        <taxon>Pseudomonadati</taxon>
        <taxon>Pseudomonadota</taxon>
        <taxon>Alphaproteobacteria</taxon>
        <taxon>Sphingomonadales</taxon>
        <taxon>Sphingomonadaceae</taxon>
        <taxon>Sphingomonas</taxon>
    </lineage>
</organism>
<evidence type="ECO:0000313" key="2">
    <source>
        <dbReference type="Proteomes" id="UP000441389"/>
    </source>
</evidence>